<accession>A0A9Q8SDU6</accession>
<name>A0A9Q8SDU6_9PEZI</name>
<dbReference type="EMBL" id="CP019471">
    <property type="protein sequence ID" value="UQC75434.1"/>
    <property type="molecule type" value="Genomic_DNA"/>
</dbReference>
<dbReference type="GeneID" id="73336132"/>
<evidence type="ECO:0000313" key="2">
    <source>
        <dbReference type="EMBL" id="UQC75434.1"/>
    </source>
</evidence>
<sequence>DKTPRKIALTAQVAPLTDNPLILPLTSVATRTQDPVSPPLLRHLPPGTNLILRHVVASETRGPSRTLGLTQLERGWKPSRTSSQPPSLCHLQTPGTLPHGLDGSTVVEGSENAGKKTFFITWRPASRIMGGA</sequence>
<protein>
    <submittedName>
        <fullName evidence="2">Uncharacterized protein</fullName>
    </submittedName>
</protein>
<gene>
    <name evidence="2" type="ORF">CLUP02_02088</name>
</gene>
<dbReference type="Proteomes" id="UP000830671">
    <property type="component" value="Chromosome 1"/>
</dbReference>
<dbReference type="AlphaFoldDB" id="A0A9Q8SDU6"/>
<dbReference type="RefSeq" id="XP_049137079.1">
    <property type="nucleotide sequence ID" value="XM_049281122.1"/>
</dbReference>
<dbReference type="KEGG" id="clup:CLUP02_02088"/>
<evidence type="ECO:0000256" key="1">
    <source>
        <dbReference type="SAM" id="MobiDB-lite"/>
    </source>
</evidence>
<organism evidence="2 3">
    <name type="scientific">Colletotrichum lupini</name>
    <dbReference type="NCBI Taxonomy" id="145971"/>
    <lineage>
        <taxon>Eukaryota</taxon>
        <taxon>Fungi</taxon>
        <taxon>Dikarya</taxon>
        <taxon>Ascomycota</taxon>
        <taxon>Pezizomycotina</taxon>
        <taxon>Sordariomycetes</taxon>
        <taxon>Hypocreomycetidae</taxon>
        <taxon>Glomerellales</taxon>
        <taxon>Glomerellaceae</taxon>
        <taxon>Colletotrichum</taxon>
        <taxon>Colletotrichum acutatum species complex</taxon>
    </lineage>
</organism>
<reference evidence="2" key="1">
    <citation type="journal article" date="2021" name="Mol. Plant Microbe Interact.">
        <title>Complete Genome Sequence of the Plant-Pathogenic Fungus Colletotrichum lupini.</title>
        <authorList>
            <person name="Baroncelli R."/>
            <person name="Pensec F."/>
            <person name="Da Lio D."/>
            <person name="Boufleur T."/>
            <person name="Vicente I."/>
            <person name="Sarrocco S."/>
            <person name="Picot A."/>
            <person name="Baraldi E."/>
            <person name="Sukno S."/>
            <person name="Thon M."/>
            <person name="Le Floch G."/>
        </authorList>
    </citation>
    <scope>NUCLEOTIDE SEQUENCE</scope>
    <source>
        <strain evidence="2">IMI 504893</strain>
    </source>
</reference>
<feature type="region of interest" description="Disordered" evidence="1">
    <location>
        <begin position="62"/>
        <end position="88"/>
    </location>
</feature>
<feature type="non-terminal residue" evidence="2">
    <location>
        <position position="1"/>
    </location>
</feature>
<evidence type="ECO:0000313" key="3">
    <source>
        <dbReference type="Proteomes" id="UP000830671"/>
    </source>
</evidence>
<keyword evidence="3" id="KW-1185">Reference proteome</keyword>
<proteinExistence type="predicted"/>